<dbReference type="Pfam" id="PF00973">
    <property type="entry name" value="Paramyxo_ncap"/>
    <property type="match status" value="1"/>
</dbReference>
<protein>
    <recommendedName>
        <fullName evidence="4">Nucleoprotein</fullName>
    </recommendedName>
    <alternativeName>
        <fullName evidence="12">Nucleocapsid protein</fullName>
    </alternativeName>
</protein>
<dbReference type="GO" id="GO:0005198">
    <property type="term" value="F:structural molecule activity"/>
    <property type="evidence" value="ECO:0007669"/>
    <property type="project" value="InterPro"/>
</dbReference>
<keyword evidence="15" id="KW-1185">Reference proteome</keyword>
<feature type="compositionally biased region" description="Polar residues" evidence="13">
    <location>
        <begin position="435"/>
        <end position="447"/>
    </location>
</feature>
<name>I3VIY8_9MONO</name>
<keyword evidence="8" id="KW-0694">RNA-binding</keyword>
<dbReference type="GeneID" id="20964337"/>
<evidence type="ECO:0000256" key="12">
    <source>
        <dbReference type="ARBA" id="ARBA00033344"/>
    </source>
</evidence>
<keyword evidence="11" id="KW-0687">Ribonucleoprotein</keyword>
<dbReference type="Proteomes" id="UP000153330">
    <property type="component" value="Segment"/>
</dbReference>
<evidence type="ECO:0000256" key="3">
    <source>
        <dbReference type="ARBA" id="ARBA00007642"/>
    </source>
</evidence>
<dbReference type="GO" id="GO:0003723">
    <property type="term" value="F:RNA binding"/>
    <property type="evidence" value="ECO:0007669"/>
    <property type="project" value="UniProtKB-KW"/>
</dbReference>
<reference evidence="14 15" key="1">
    <citation type="journal article" date="2012" name="Infect. Genet. Evol.">
        <title>Isolation and molecular identification of Sunshine virus, a novel paramyxovirus found in Australian snakes.</title>
        <authorList>
            <person name="Hyndman T.H."/>
            <person name="Marschang R.E."/>
            <person name="Wellehan J.F.Jr."/>
            <person name="Nicholls P.K."/>
        </authorList>
    </citation>
    <scope>NUCLEOTIDE SEQUENCE [LARGE SCALE GENOMIC DNA]</scope>
</reference>
<dbReference type="KEGG" id="vg:20964337"/>
<evidence type="ECO:0000256" key="4">
    <source>
        <dbReference type="ARBA" id="ARBA00014389"/>
    </source>
</evidence>
<comment type="subcellular location">
    <subcellularLocation>
        <location evidence="1">Host cytoplasm</location>
    </subcellularLocation>
    <subcellularLocation>
        <location evidence="2">Virion</location>
    </subcellularLocation>
</comment>
<proteinExistence type="inferred from homology"/>
<dbReference type="GO" id="GO:0019013">
    <property type="term" value="C:viral nucleocapsid"/>
    <property type="evidence" value="ECO:0007669"/>
    <property type="project" value="UniProtKB-KW"/>
</dbReference>
<sequence length="447" mass="50049">MSALSLFSQFESTRIRGVNLTDDNHVVGFDVINLIYVDLSRMAPKGRAIMVELLYKIAFDPSYENYVRVSAVLSIMLYELAVSDMVLQEFAKEASITLIFTQCRWDAKLGPIISRNTNDNIGETFGVQTALTGELGKMRAPPKNVDPSFTADRCAQPWLILPKVVTNPDRIYETYNTRFARFNQEKALDKEARLEPDHAKMLTTLIRSNIGLRRVLANVLIKIGSSTNHGSRLAGYIADINPYIENQGMTAFFITVNNAIQTRSPLIITGALNQDLSRFKELMKLHMRLGNRAPYLALMDSPLKNRFAPAEYSNLYSFAIGFGIENNPTLKDFNHASRVTNLRWVDMGKEEARRLSVRIAKSDAAEHGFDEEDLMLATSGWNGTLPESKIGSVKSIPEDTMKDDMLTELMARFRFSGDSESDDATAGRTGPPRQANPNSDEIQLSDI</sequence>
<evidence type="ECO:0000313" key="15">
    <source>
        <dbReference type="Proteomes" id="UP000153330"/>
    </source>
</evidence>
<evidence type="ECO:0000256" key="5">
    <source>
        <dbReference type="ARBA" id="ARBA00022497"/>
    </source>
</evidence>
<dbReference type="GO" id="GO:0019029">
    <property type="term" value="C:helical viral capsid"/>
    <property type="evidence" value="ECO:0007669"/>
    <property type="project" value="UniProtKB-KW"/>
</dbReference>
<keyword evidence="6" id="KW-0167">Capsid protein</keyword>
<evidence type="ECO:0000256" key="2">
    <source>
        <dbReference type="ARBA" id="ARBA00004328"/>
    </source>
</evidence>
<keyword evidence="7" id="KW-0946">Virion</keyword>
<keyword evidence="9 14" id="KW-0543">Viral nucleoprotein</keyword>
<evidence type="ECO:0000256" key="7">
    <source>
        <dbReference type="ARBA" id="ARBA00022844"/>
    </source>
</evidence>
<accession>I3VIY8</accession>
<keyword evidence="10" id="KW-1035">Host cytoplasm</keyword>
<dbReference type="GO" id="GO:1990904">
    <property type="term" value="C:ribonucleoprotein complex"/>
    <property type="evidence" value="ECO:0007669"/>
    <property type="project" value="UniProtKB-KW"/>
</dbReference>
<evidence type="ECO:0000256" key="13">
    <source>
        <dbReference type="SAM" id="MobiDB-lite"/>
    </source>
</evidence>
<evidence type="ECO:0000313" key="14">
    <source>
        <dbReference type="EMBL" id="AFK79805.1"/>
    </source>
</evidence>
<comment type="similarity">
    <text evidence="3">Belongs to the paramyxoviruses nucleocapsid family.</text>
</comment>
<evidence type="ECO:0000256" key="8">
    <source>
        <dbReference type="ARBA" id="ARBA00022884"/>
    </source>
</evidence>
<evidence type="ECO:0000256" key="9">
    <source>
        <dbReference type="ARBA" id="ARBA00023086"/>
    </source>
</evidence>
<evidence type="ECO:0000256" key="10">
    <source>
        <dbReference type="ARBA" id="ARBA00023200"/>
    </source>
</evidence>
<dbReference type="OrthoDB" id="3094at10239"/>
<keyword evidence="5" id="KW-1139">Helical capsid protein</keyword>
<dbReference type="RefSeq" id="YP_009094046.1">
    <property type="nucleotide sequence ID" value="NC_025345.1"/>
</dbReference>
<dbReference type="EMBL" id="JN192445">
    <property type="protein sequence ID" value="AFK79805.1"/>
    <property type="molecule type" value="Viral_cRNA"/>
</dbReference>
<evidence type="ECO:0000256" key="1">
    <source>
        <dbReference type="ARBA" id="ARBA00004192"/>
    </source>
</evidence>
<evidence type="ECO:0000256" key="11">
    <source>
        <dbReference type="ARBA" id="ARBA00023274"/>
    </source>
</evidence>
<dbReference type="InterPro" id="IPR002021">
    <property type="entry name" value="Paramyx_ncap"/>
</dbReference>
<feature type="region of interest" description="Disordered" evidence="13">
    <location>
        <begin position="417"/>
        <end position="447"/>
    </location>
</feature>
<dbReference type="GO" id="GO:0030430">
    <property type="term" value="C:host cell cytoplasm"/>
    <property type="evidence" value="ECO:0007669"/>
    <property type="project" value="UniProtKB-SubCell"/>
</dbReference>
<organism evidence="14 15">
    <name type="scientific">Sunshine Coast virus</name>
    <dbReference type="NCBI Taxonomy" id="1195087"/>
    <lineage>
        <taxon>Viruses</taxon>
        <taxon>Riboviria</taxon>
        <taxon>Orthornavirae</taxon>
        <taxon>Negarnaviricota</taxon>
        <taxon>Haploviricotina</taxon>
        <taxon>Monjiviricetes</taxon>
        <taxon>Mononegavirales</taxon>
        <taxon>Sunviridae</taxon>
        <taxon>Sunshinevirus</taxon>
        <taxon>Sunshinevirus reptilis</taxon>
    </lineage>
</organism>
<evidence type="ECO:0000256" key="6">
    <source>
        <dbReference type="ARBA" id="ARBA00022561"/>
    </source>
</evidence>